<evidence type="ECO:0000259" key="13">
    <source>
        <dbReference type="Pfam" id="PF03733"/>
    </source>
</evidence>
<keyword evidence="14" id="KW-1185">Reference proteome</keyword>
<dbReference type="PANTHER" id="PTHR31503">
    <property type="entry name" value="VACUOLAR CALCIUM ION TRANSPORTER"/>
    <property type="match status" value="1"/>
</dbReference>
<dbReference type="FunCoup" id="A0A6P7HWM5">
    <property type="interactions" value="202"/>
</dbReference>
<feature type="transmembrane region" description="Helical" evidence="11">
    <location>
        <begin position="375"/>
        <end position="395"/>
    </location>
</feature>
<reference evidence="15" key="1">
    <citation type="submission" date="2025-08" db="UniProtKB">
        <authorList>
            <consortium name="RefSeq"/>
        </authorList>
    </citation>
    <scope>IDENTIFICATION</scope>
</reference>
<protein>
    <submittedName>
        <fullName evidence="15">Cation/H+ exchanger protein 1 isoform X1</fullName>
    </submittedName>
</protein>
<dbReference type="FunFam" id="1.20.1420.30:FF:000014">
    <property type="entry name" value="Cation/H+ exchanger protein 2"/>
    <property type="match status" value="1"/>
</dbReference>
<evidence type="ECO:0000256" key="9">
    <source>
        <dbReference type="ARBA" id="ARBA00023136"/>
    </source>
</evidence>
<evidence type="ECO:0000256" key="1">
    <source>
        <dbReference type="ARBA" id="ARBA00004127"/>
    </source>
</evidence>
<dbReference type="AlphaFoldDB" id="A0A6P7HWM5"/>
<dbReference type="Proteomes" id="UP000515145">
    <property type="component" value="Chromosome 2"/>
</dbReference>
<feature type="transmembrane region" description="Helical" evidence="11">
    <location>
        <begin position="740"/>
        <end position="763"/>
    </location>
</feature>
<evidence type="ECO:0000313" key="15">
    <source>
        <dbReference type="RefSeq" id="XP_028254932.1"/>
    </source>
</evidence>
<evidence type="ECO:0000256" key="5">
    <source>
        <dbReference type="ARBA" id="ARBA00022568"/>
    </source>
</evidence>
<evidence type="ECO:0000256" key="3">
    <source>
        <dbReference type="ARBA" id="ARBA00022449"/>
    </source>
</evidence>
<keyword evidence="3" id="KW-0050">Antiport</keyword>
<evidence type="ECO:0000256" key="8">
    <source>
        <dbReference type="ARBA" id="ARBA00023065"/>
    </source>
</evidence>
<evidence type="ECO:0000256" key="10">
    <source>
        <dbReference type="SAM" id="MobiDB-lite"/>
    </source>
</evidence>
<keyword evidence="5" id="KW-0109">Calcium transport</keyword>
<dbReference type="InParanoid" id="A0A6P7HWM5"/>
<gene>
    <name evidence="15" type="primary">cax1</name>
</gene>
<keyword evidence="8" id="KW-0406">Ion transport</keyword>
<dbReference type="RefSeq" id="XP_028254932.1">
    <property type="nucleotide sequence ID" value="XM_028399131.1"/>
</dbReference>
<dbReference type="GO" id="GO:0012505">
    <property type="term" value="C:endomembrane system"/>
    <property type="evidence" value="ECO:0007669"/>
    <property type="project" value="UniProtKB-SubCell"/>
</dbReference>
<evidence type="ECO:0000313" key="14">
    <source>
        <dbReference type="Proteomes" id="UP000515145"/>
    </source>
</evidence>
<feature type="transmembrane region" description="Helical" evidence="11">
    <location>
        <begin position="401"/>
        <end position="423"/>
    </location>
</feature>
<dbReference type="InterPro" id="IPR044880">
    <property type="entry name" value="NCX_ion-bd_dom_sf"/>
</dbReference>
<keyword evidence="4" id="KW-0597">Phosphoprotein</keyword>
<dbReference type="Pfam" id="PF01699">
    <property type="entry name" value="Na_Ca_ex"/>
    <property type="match status" value="2"/>
</dbReference>
<evidence type="ECO:0000256" key="7">
    <source>
        <dbReference type="ARBA" id="ARBA00022989"/>
    </source>
</evidence>
<keyword evidence="9 11" id="KW-0472">Membrane</keyword>
<evidence type="ECO:0000256" key="2">
    <source>
        <dbReference type="ARBA" id="ARBA00022448"/>
    </source>
</evidence>
<dbReference type="OrthoDB" id="16982at2759"/>
<dbReference type="InterPro" id="IPR005185">
    <property type="entry name" value="YccF"/>
</dbReference>
<feature type="transmembrane region" description="Helical" evidence="11">
    <location>
        <begin position="435"/>
        <end position="457"/>
    </location>
</feature>
<evidence type="ECO:0000256" key="4">
    <source>
        <dbReference type="ARBA" id="ARBA00022553"/>
    </source>
</evidence>
<dbReference type="Gene3D" id="1.20.1420.30">
    <property type="entry name" value="NCX, central ion-binding region"/>
    <property type="match status" value="2"/>
</dbReference>
<evidence type="ECO:0000256" key="6">
    <source>
        <dbReference type="ARBA" id="ARBA00022692"/>
    </source>
</evidence>
<dbReference type="GO" id="GO:0005774">
    <property type="term" value="C:vacuolar membrane"/>
    <property type="evidence" value="ECO:0007669"/>
    <property type="project" value="UniProtKB-ARBA"/>
</dbReference>
<evidence type="ECO:0000259" key="12">
    <source>
        <dbReference type="Pfam" id="PF01699"/>
    </source>
</evidence>
<keyword evidence="2" id="KW-0813">Transport</keyword>
<feature type="transmembrane region" description="Helical" evidence="11">
    <location>
        <begin position="477"/>
        <end position="498"/>
    </location>
</feature>
<feature type="transmembrane region" description="Helical" evidence="11">
    <location>
        <begin position="291"/>
        <end position="317"/>
    </location>
</feature>
<feature type="transmembrane region" description="Helical" evidence="11">
    <location>
        <begin position="769"/>
        <end position="794"/>
    </location>
</feature>
<feature type="transmembrane region" description="Helical" evidence="11">
    <location>
        <begin position="176"/>
        <end position="202"/>
    </location>
</feature>
<sequence length="827" mass="91710">MSHIKASLMSADVENLRRRSAAESIAENYVDPEQHHQCPQRQSRTDRLYVGPHHPELGAVETPPPDTSEHHFCHYTPKCYLNVHKGSHGASAQSTSSQHGEEVWQEGTSKTTIRAENEVEAHREANNYKFGFRKWKGNVTERPIEDRSEIIRELHSDLSVVKQHEGSVITIGNIGYVILFGWWISFIYLLICPIMFLTVFGVPYGKLCLKMALYVIWPFGKTIERNSGVIGRSTLKPPKIEVIPHDVDSEDLVRDKDTAPLLVSSPIPVEIPVPLPPARKTSNHWCRFSTYIWLLLGYPVLAVVHCLACVLSWLPVFSIPVAKMNARIVTTVLLMAPEDIQIHSLEKTHGCETRVILCFYRAFNAFYYKYTVQGINIFALNLLPLVLITLVMGYADHEHHYFSAETMFAIAITSIIPLSYYIGMGIASISAQSNFAVGAVVNATFGSITEITFYITALLRGYRAANKCYEEIVKASLTGTLLGCILFIPGICMIIGGIKHREQRFNSRSAGVSSALLFISIGGVFAPTLFSKTFGNLVCESCTNIPGNGSVPFICKDCHYDTSQTDPHLILSHTEPLVYTISVLLPAAYLIGLIFTLKTHSHIYDIHISDVHGGHAHGQYIQEGASNPTGEVATGHLDATHQCINANIIVPSHVATVCRMYVPGGHHVVHWSRWRALGVLIVATVLMACCADLSTENIEPILTHSSVSQYFIGVTVLAMVPELPEIVNGIQFALQNNISLSLEVGSCIAVQVCMIQIPLLILFNAFYDVGFVLVFSDIHLWASIFSVILVNYIFMDGKCDYFQGTALVVVYLILLALYYFAPSPRSC</sequence>
<dbReference type="GeneID" id="114431583"/>
<proteinExistence type="predicted"/>
<name>A0A6P7HWM5_9TELE</name>
<dbReference type="InterPro" id="IPR004713">
    <property type="entry name" value="CaH_exchang"/>
</dbReference>
<keyword evidence="7 11" id="KW-1133">Transmembrane helix</keyword>
<comment type="subcellular location">
    <subcellularLocation>
        <location evidence="1">Endomembrane system</location>
        <topology evidence="1">Multi-pass membrane protein</topology>
    </subcellularLocation>
</comment>
<accession>A0A6P7HWM5</accession>
<dbReference type="InterPro" id="IPR004837">
    <property type="entry name" value="NaCa_Exmemb"/>
</dbReference>
<dbReference type="CTD" id="560283"/>
<dbReference type="PANTHER" id="PTHR31503:SF10">
    <property type="entry name" value="VNX1 PROTEIN"/>
    <property type="match status" value="1"/>
</dbReference>
<keyword evidence="6 11" id="KW-0812">Transmembrane</keyword>
<dbReference type="Pfam" id="PF03733">
    <property type="entry name" value="YccF"/>
    <property type="match status" value="1"/>
</dbReference>
<evidence type="ECO:0000256" key="11">
    <source>
        <dbReference type="SAM" id="Phobius"/>
    </source>
</evidence>
<keyword evidence="5" id="KW-0106">Calcium</keyword>
<dbReference type="GO" id="GO:0015369">
    <property type="term" value="F:calcium:proton antiporter activity"/>
    <property type="evidence" value="ECO:0007669"/>
    <property type="project" value="UniProtKB-ARBA"/>
</dbReference>
<feature type="domain" description="Sodium/calcium exchanger membrane region" evidence="12">
    <location>
        <begin position="407"/>
        <end position="525"/>
    </location>
</feature>
<feature type="domain" description="Inner membrane component" evidence="13">
    <location>
        <begin position="171"/>
        <end position="221"/>
    </location>
</feature>
<organism evidence="14 15">
    <name type="scientific">Parambassis ranga</name>
    <name type="common">Indian glassy fish</name>
    <dbReference type="NCBI Taxonomy" id="210632"/>
    <lineage>
        <taxon>Eukaryota</taxon>
        <taxon>Metazoa</taxon>
        <taxon>Chordata</taxon>
        <taxon>Craniata</taxon>
        <taxon>Vertebrata</taxon>
        <taxon>Euteleostomi</taxon>
        <taxon>Actinopterygii</taxon>
        <taxon>Neopterygii</taxon>
        <taxon>Teleostei</taxon>
        <taxon>Neoteleostei</taxon>
        <taxon>Acanthomorphata</taxon>
        <taxon>Ovalentaria</taxon>
        <taxon>Ambassidae</taxon>
        <taxon>Parambassis</taxon>
    </lineage>
</organism>
<feature type="transmembrane region" description="Helical" evidence="11">
    <location>
        <begin position="510"/>
        <end position="530"/>
    </location>
</feature>
<feature type="transmembrane region" description="Helical" evidence="11">
    <location>
        <begin position="801"/>
        <end position="821"/>
    </location>
</feature>
<feature type="region of interest" description="Disordered" evidence="10">
    <location>
        <begin position="86"/>
        <end position="110"/>
    </location>
</feature>
<feature type="domain" description="Sodium/calcium exchanger membrane region" evidence="12">
    <location>
        <begin position="676"/>
        <end position="818"/>
    </location>
</feature>
<dbReference type="GO" id="GO:0006874">
    <property type="term" value="P:intracellular calcium ion homeostasis"/>
    <property type="evidence" value="ECO:0007669"/>
    <property type="project" value="TreeGrafter"/>
</dbReference>
<feature type="transmembrane region" description="Helical" evidence="11">
    <location>
        <begin position="577"/>
        <end position="597"/>
    </location>
</feature>